<dbReference type="GeneID" id="25901449"/>
<feature type="chain" id="PRO_5005538871" description="Thioredoxin domain-containing protein" evidence="5">
    <location>
        <begin position="21"/>
        <end position="1008"/>
    </location>
</feature>
<dbReference type="InterPro" id="IPR036249">
    <property type="entry name" value="Thioredoxin-like_sf"/>
</dbReference>
<keyword evidence="3" id="KW-0677">Repeat</keyword>
<feature type="domain" description="Thioredoxin" evidence="6">
    <location>
        <begin position="136"/>
        <end position="252"/>
    </location>
</feature>
<evidence type="ECO:0000259" key="6">
    <source>
        <dbReference type="PROSITE" id="PS51352"/>
    </source>
</evidence>
<feature type="signal peptide" evidence="5">
    <location>
        <begin position="1"/>
        <end position="20"/>
    </location>
</feature>
<dbReference type="PANTHER" id="PTHR45672:SF3">
    <property type="entry name" value="THIOREDOXIN DOMAIN-CONTAINING PROTEIN 5"/>
    <property type="match status" value="1"/>
</dbReference>
<dbReference type="InterPro" id="IPR005788">
    <property type="entry name" value="PDI_thioredoxin-like_dom"/>
</dbReference>
<dbReference type="GO" id="GO:0003756">
    <property type="term" value="F:protein disulfide isomerase activity"/>
    <property type="evidence" value="ECO:0007669"/>
    <property type="project" value="InterPro"/>
</dbReference>
<accession>A0A0L0GD07</accession>
<dbReference type="RefSeq" id="XP_014160802.1">
    <property type="nucleotide sequence ID" value="XM_014305327.1"/>
</dbReference>
<keyword evidence="8" id="KW-1185">Reference proteome</keyword>
<proteinExistence type="inferred from homology"/>
<feature type="domain" description="Thioredoxin" evidence="6">
    <location>
        <begin position="370"/>
        <end position="493"/>
    </location>
</feature>
<dbReference type="InterPro" id="IPR017937">
    <property type="entry name" value="Thioredoxin_CS"/>
</dbReference>
<dbReference type="STRING" id="667725.A0A0L0GD07"/>
<dbReference type="EMBL" id="KQ241630">
    <property type="protein sequence ID" value="KNC86900.1"/>
    <property type="molecule type" value="Genomic_DNA"/>
</dbReference>
<dbReference type="PROSITE" id="PS51352">
    <property type="entry name" value="THIOREDOXIN_2"/>
    <property type="match status" value="8"/>
</dbReference>
<dbReference type="GO" id="GO:0005783">
    <property type="term" value="C:endoplasmic reticulum"/>
    <property type="evidence" value="ECO:0007669"/>
    <property type="project" value="TreeGrafter"/>
</dbReference>
<dbReference type="InterPro" id="IPR051063">
    <property type="entry name" value="PDI"/>
</dbReference>
<sequence length="1008" mass="107500">MFARTFFAALVALIAVQVSAEDVPSLNADTIDAFVAKDAALIKFFAPWCGHCKNMAPAYIAANEKLAAAGIEGSLGEVDCTVNSAVCSKYDVKGYPTLLFFSKGENVEKYSKGRTEDAIIEFIKSKSGAAPAEEEKAPAAAAPAEGVPSLTADTFDAFVAKDAALVKFFAPWCGHCKNMAPAYKAANEKLNAAGHQSTLAEVDCTVQKDVCSKYEVKGYPTLLFFSKGENVEKYSKGRTEDAFIEFIKSKSGAPAAEAKEAPAAAATDGVPSLTADTFESFVAKDAALVKFFAPWCGHCKNMAPAYKAANEKLNAAGHKSTLAEVDCTVQKDVCSKYEVRGYPTLLFFSKGENVEKYSKGRTEDALIEFIKSKSGAPAAEAKEAAEGVPSLSSATFDSFVAKDAALVKFFAPWCGHCKNMAPAYKAADAKLAAAGLKNTLAEVDCTVEKELCTKHGVKGYPTLLFFSKGENVEKYSKGRTEDAFIEFIKSKSGAPAAEAKEAPAAAATDGVPSLTADTFDSFVAKDAALVKFFAPWCGHCKNMAPAYKAANEKLEAAGIKGSLAEVDCTVQKDLCTKHGVKGYPTLLFFSNGENVEKYSKGRTEDVFIEFIKSKSAAATDGLPSLTADTFDAFVAKDAALVKFFAPWCGHCKKMAPAYKAANEKLVAAGIKGSLGEVDCTKQSDVCSAHGVKGYPTLLFFSKGENVEKYSIARTEDALIEFIKSKTGASAEEEKAAPAAEELTANGNVVVLTESNFDAQIKSAEVALVKFFAPWCGHCKSLAPHYKEAATKLKTAGSKALIAEVDCTVENSLSKYAPDGYPTVLLFKNGEEIEEWMGSDRTADGIVSYVNKAAGVINVEENNAEAVKADEAVEAASGELTYDDDVMILTEGNFEKQIKANPLMLIKVYAPWCGHCKALAPFYKEAAAQLKAASSTAVLAEVDATVQESLKKLAPEGYPTVLLYKDGKEVEEWMGQRSTEDIVNYMNKHAGAADAATDDATADDTHDEL</sequence>
<gene>
    <name evidence="7" type="ORF">SARC_00945</name>
</gene>
<evidence type="ECO:0000256" key="3">
    <source>
        <dbReference type="ARBA" id="ARBA00022737"/>
    </source>
</evidence>
<dbReference type="eggNOG" id="KOG0191">
    <property type="taxonomic scope" value="Eukaryota"/>
</dbReference>
<dbReference type="PROSITE" id="PS00194">
    <property type="entry name" value="THIOREDOXIN_1"/>
    <property type="match status" value="8"/>
</dbReference>
<feature type="domain" description="Thioredoxin" evidence="6">
    <location>
        <begin position="860"/>
        <end position="990"/>
    </location>
</feature>
<comment type="similarity">
    <text evidence="1 4">Belongs to the protein disulfide isomerase family.</text>
</comment>
<organism evidence="7 8">
    <name type="scientific">Sphaeroforma arctica JP610</name>
    <dbReference type="NCBI Taxonomy" id="667725"/>
    <lineage>
        <taxon>Eukaryota</taxon>
        <taxon>Ichthyosporea</taxon>
        <taxon>Ichthyophonida</taxon>
        <taxon>Sphaeroforma</taxon>
    </lineage>
</organism>
<protein>
    <recommendedName>
        <fullName evidence="6">Thioredoxin domain-containing protein</fullName>
    </recommendedName>
</protein>
<dbReference type="SUPFAM" id="SSF52833">
    <property type="entry name" value="Thioredoxin-like"/>
    <property type="match status" value="8"/>
</dbReference>
<dbReference type="NCBIfam" id="TIGR01126">
    <property type="entry name" value="pdi_dom"/>
    <property type="match status" value="2"/>
</dbReference>
<evidence type="ECO:0000256" key="4">
    <source>
        <dbReference type="RuleBase" id="RU004208"/>
    </source>
</evidence>
<feature type="domain" description="Thioredoxin" evidence="6">
    <location>
        <begin position="730"/>
        <end position="854"/>
    </location>
</feature>
<dbReference type="eggNOG" id="KOG0190">
    <property type="taxonomic scope" value="Eukaryota"/>
</dbReference>
<dbReference type="AlphaFoldDB" id="A0A0L0GD07"/>
<evidence type="ECO:0000313" key="8">
    <source>
        <dbReference type="Proteomes" id="UP000054560"/>
    </source>
</evidence>
<dbReference type="Gene3D" id="3.40.30.10">
    <property type="entry name" value="Glutaredoxin"/>
    <property type="match status" value="8"/>
</dbReference>
<dbReference type="Pfam" id="PF00085">
    <property type="entry name" value="Thioredoxin"/>
    <property type="match status" value="8"/>
</dbReference>
<dbReference type="PANTHER" id="PTHR45672">
    <property type="entry name" value="PROTEIN DISULFIDE-ISOMERASE C17H9.14C-RELATED"/>
    <property type="match status" value="1"/>
</dbReference>
<dbReference type="InterPro" id="IPR013766">
    <property type="entry name" value="Thioredoxin_domain"/>
</dbReference>
<evidence type="ECO:0000256" key="1">
    <source>
        <dbReference type="ARBA" id="ARBA00006347"/>
    </source>
</evidence>
<evidence type="ECO:0000313" key="7">
    <source>
        <dbReference type="EMBL" id="KNC86900.1"/>
    </source>
</evidence>
<evidence type="ECO:0000256" key="5">
    <source>
        <dbReference type="SAM" id="SignalP"/>
    </source>
</evidence>
<reference evidence="7 8" key="1">
    <citation type="submission" date="2011-02" db="EMBL/GenBank/DDBJ databases">
        <title>The Genome Sequence of Sphaeroforma arctica JP610.</title>
        <authorList>
            <consortium name="The Broad Institute Genome Sequencing Platform"/>
            <person name="Russ C."/>
            <person name="Cuomo C."/>
            <person name="Young S.K."/>
            <person name="Zeng Q."/>
            <person name="Gargeya S."/>
            <person name="Alvarado L."/>
            <person name="Berlin A."/>
            <person name="Chapman S.B."/>
            <person name="Chen Z."/>
            <person name="Freedman E."/>
            <person name="Gellesch M."/>
            <person name="Goldberg J."/>
            <person name="Griggs A."/>
            <person name="Gujja S."/>
            <person name="Heilman E."/>
            <person name="Heiman D."/>
            <person name="Howarth C."/>
            <person name="Mehta T."/>
            <person name="Neiman D."/>
            <person name="Pearson M."/>
            <person name="Roberts A."/>
            <person name="Saif S."/>
            <person name="Shea T."/>
            <person name="Shenoy N."/>
            <person name="Sisk P."/>
            <person name="Stolte C."/>
            <person name="Sykes S."/>
            <person name="White J."/>
            <person name="Yandava C."/>
            <person name="Burger G."/>
            <person name="Gray M.W."/>
            <person name="Holland P.W.H."/>
            <person name="King N."/>
            <person name="Lang F.B.F."/>
            <person name="Roger A.J."/>
            <person name="Ruiz-Trillo I."/>
            <person name="Haas B."/>
            <person name="Nusbaum C."/>
            <person name="Birren B."/>
        </authorList>
    </citation>
    <scope>NUCLEOTIDE SEQUENCE [LARGE SCALE GENOMIC DNA]</scope>
    <source>
        <strain evidence="7 8">JP610</strain>
    </source>
</reference>
<feature type="domain" description="Thioredoxin" evidence="6">
    <location>
        <begin position="618"/>
        <end position="727"/>
    </location>
</feature>
<dbReference type="GO" id="GO:0006457">
    <property type="term" value="P:protein folding"/>
    <property type="evidence" value="ECO:0007669"/>
    <property type="project" value="TreeGrafter"/>
</dbReference>
<dbReference type="PRINTS" id="PR00421">
    <property type="entry name" value="THIOREDOXIN"/>
</dbReference>
<keyword evidence="2 5" id="KW-0732">Signal</keyword>
<dbReference type="Proteomes" id="UP000054560">
    <property type="component" value="Unassembled WGS sequence"/>
</dbReference>
<evidence type="ECO:0000256" key="2">
    <source>
        <dbReference type="ARBA" id="ARBA00022729"/>
    </source>
</evidence>
<feature type="domain" description="Thioredoxin" evidence="6">
    <location>
        <begin position="496"/>
        <end position="616"/>
    </location>
</feature>
<dbReference type="OrthoDB" id="10264505at2759"/>
<feature type="domain" description="Thioredoxin" evidence="6">
    <location>
        <begin position="12"/>
        <end position="128"/>
    </location>
</feature>
<name>A0A0L0GD07_9EUKA</name>
<dbReference type="CDD" id="cd02961">
    <property type="entry name" value="PDI_a_family"/>
    <property type="match status" value="3"/>
</dbReference>
<feature type="domain" description="Thioredoxin" evidence="6">
    <location>
        <begin position="255"/>
        <end position="369"/>
    </location>
</feature>